<sequence>MAVKKKLLITGAAGYVASQILPRFRDKYELVLLDTSTKNRDGEEVEGVSTVDLIDKDRSAYSHFFEGVNAVIHLAYKRRSGQPLDHFFDENQNVQMAYNVLRSSYDHGVDRVVIASSNHASDFYEHALIHGRSLEMLDPYRLALSDNFYGWAKASYEHLGFLFACGGMGEGGDGLSENLVAGNLDTSRKMGVVMVRIGAPRNLDSKQYEDKPVIFKRDLGAFISPRDITQLFEKSVEVENIENEYGIPWQVVYGISNNTRSFWSLANARKVLGYDPMDDSEILFAEAVQSIITDAGRVGPA</sequence>
<dbReference type="EMBL" id="UINC01048573">
    <property type="protein sequence ID" value="SVB59263.1"/>
    <property type="molecule type" value="Genomic_DNA"/>
</dbReference>
<reference evidence="2" key="1">
    <citation type="submission" date="2018-05" db="EMBL/GenBank/DDBJ databases">
        <authorList>
            <person name="Lanie J.A."/>
            <person name="Ng W.-L."/>
            <person name="Kazmierczak K.M."/>
            <person name="Andrzejewski T.M."/>
            <person name="Davidsen T.M."/>
            <person name="Wayne K.J."/>
            <person name="Tettelin H."/>
            <person name="Glass J.I."/>
            <person name="Rusch D."/>
            <person name="Podicherti R."/>
            <person name="Tsui H.-C.T."/>
            <person name="Winkler M.E."/>
        </authorList>
    </citation>
    <scope>NUCLEOTIDE SEQUENCE</scope>
</reference>
<organism evidence="2">
    <name type="scientific">marine metagenome</name>
    <dbReference type="NCBI Taxonomy" id="408172"/>
    <lineage>
        <taxon>unclassified sequences</taxon>
        <taxon>metagenomes</taxon>
        <taxon>ecological metagenomes</taxon>
    </lineage>
</organism>
<name>A0A382FAP4_9ZZZZ</name>
<dbReference type="InterPro" id="IPR036291">
    <property type="entry name" value="NAD(P)-bd_dom_sf"/>
</dbReference>
<dbReference type="AlphaFoldDB" id="A0A382FAP4"/>
<protein>
    <recommendedName>
        <fullName evidence="1">NAD-dependent epimerase/dehydratase domain-containing protein</fullName>
    </recommendedName>
</protein>
<evidence type="ECO:0000259" key="1">
    <source>
        <dbReference type="Pfam" id="PF01370"/>
    </source>
</evidence>
<dbReference type="SUPFAM" id="SSF51735">
    <property type="entry name" value="NAD(P)-binding Rossmann-fold domains"/>
    <property type="match status" value="1"/>
</dbReference>
<dbReference type="Gene3D" id="3.40.50.720">
    <property type="entry name" value="NAD(P)-binding Rossmann-like Domain"/>
    <property type="match status" value="1"/>
</dbReference>
<feature type="domain" description="NAD-dependent epimerase/dehydratase" evidence="1">
    <location>
        <begin position="8"/>
        <end position="120"/>
    </location>
</feature>
<accession>A0A382FAP4</accession>
<proteinExistence type="predicted"/>
<evidence type="ECO:0000313" key="2">
    <source>
        <dbReference type="EMBL" id="SVB59263.1"/>
    </source>
</evidence>
<gene>
    <name evidence="2" type="ORF">METZ01_LOCUS212117</name>
</gene>
<dbReference type="InterPro" id="IPR001509">
    <property type="entry name" value="Epimerase_deHydtase"/>
</dbReference>
<dbReference type="Pfam" id="PF01370">
    <property type="entry name" value="Epimerase"/>
    <property type="match status" value="1"/>
</dbReference>